<gene>
    <name evidence="3" type="ORF">C8A05DRAFT_36486</name>
</gene>
<dbReference type="GO" id="GO:0034455">
    <property type="term" value="C:t-UTP complex"/>
    <property type="evidence" value="ECO:0007669"/>
    <property type="project" value="TreeGrafter"/>
</dbReference>
<feature type="compositionally biased region" description="Acidic residues" evidence="2">
    <location>
        <begin position="601"/>
        <end position="610"/>
    </location>
</feature>
<dbReference type="Proteomes" id="UP001303889">
    <property type="component" value="Unassembled WGS sequence"/>
</dbReference>
<dbReference type="GO" id="GO:0003723">
    <property type="term" value="F:RNA binding"/>
    <property type="evidence" value="ECO:0007669"/>
    <property type="project" value="TreeGrafter"/>
</dbReference>
<evidence type="ECO:0000313" key="3">
    <source>
        <dbReference type="EMBL" id="KAK3899879.1"/>
    </source>
</evidence>
<keyword evidence="1" id="KW-0853">WD repeat</keyword>
<feature type="compositionally biased region" description="Acidic residues" evidence="2">
    <location>
        <begin position="790"/>
        <end position="799"/>
    </location>
</feature>
<dbReference type="PROSITE" id="PS50082">
    <property type="entry name" value="WD_REPEATS_2"/>
    <property type="match status" value="1"/>
</dbReference>
<reference evidence="3" key="2">
    <citation type="submission" date="2023-05" db="EMBL/GenBank/DDBJ databases">
        <authorList>
            <consortium name="Lawrence Berkeley National Laboratory"/>
            <person name="Steindorff A."/>
            <person name="Hensen N."/>
            <person name="Bonometti L."/>
            <person name="Westerberg I."/>
            <person name="Brannstrom I.O."/>
            <person name="Guillou S."/>
            <person name="Cros-Aarteil S."/>
            <person name="Calhoun S."/>
            <person name="Haridas S."/>
            <person name="Kuo A."/>
            <person name="Mondo S."/>
            <person name="Pangilinan J."/>
            <person name="Riley R."/>
            <person name="Labutti K."/>
            <person name="Andreopoulos B."/>
            <person name="Lipzen A."/>
            <person name="Chen C."/>
            <person name="Yanf M."/>
            <person name="Daum C."/>
            <person name="Ng V."/>
            <person name="Clum A."/>
            <person name="Ohm R."/>
            <person name="Martin F."/>
            <person name="Silar P."/>
            <person name="Natvig D."/>
            <person name="Lalanne C."/>
            <person name="Gautier V."/>
            <person name="Ament-Velasquez S.L."/>
            <person name="Kruys A."/>
            <person name="Hutchinson M.I."/>
            <person name="Powell A.J."/>
            <person name="Barry K."/>
            <person name="Miller A.N."/>
            <person name="Grigoriev I.V."/>
            <person name="Debuchy R."/>
            <person name="Gladieux P."/>
            <person name="Thoren M.H."/>
            <person name="Johannesson H."/>
        </authorList>
    </citation>
    <scope>NUCLEOTIDE SEQUENCE</scope>
    <source>
        <strain evidence="3">CBS 103.79</strain>
    </source>
</reference>
<evidence type="ECO:0000256" key="1">
    <source>
        <dbReference type="PROSITE-ProRule" id="PRU00221"/>
    </source>
</evidence>
<dbReference type="SMART" id="SM00320">
    <property type="entry name" value="WD40"/>
    <property type="match status" value="7"/>
</dbReference>
<dbReference type="InterPro" id="IPR011047">
    <property type="entry name" value="Quinoprotein_ADH-like_sf"/>
</dbReference>
<dbReference type="EMBL" id="MU855729">
    <property type="protein sequence ID" value="KAK3899879.1"/>
    <property type="molecule type" value="Genomic_DNA"/>
</dbReference>
<comment type="caution">
    <text evidence="3">The sequence shown here is derived from an EMBL/GenBank/DDBJ whole genome shotgun (WGS) entry which is preliminary data.</text>
</comment>
<dbReference type="InterPro" id="IPR015943">
    <property type="entry name" value="WD40/YVTN_repeat-like_dom_sf"/>
</dbReference>
<dbReference type="InterPro" id="IPR001680">
    <property type="entry name" value="WD40_rpt"/>
</dbReference>
<feature type="repeat" description="WD" evidence="1">
    <location>
        <begin position="272"/>
        <end position="304"/>
    </location>
</feature>
<dbReference type="SUPFAM" id="SSF50998">
    <property type="entry name" value="Quinoprotein alcohol dehydrogenase-like"/>
    <property type="match status" value="1"/>
</dbReference>
<reference evidence="3" key="1">
    <citation type="journal article" date="2023" name="Mol. Phylogenet. Evol.">
        <title>Genome-scale phylogeny and comparative genomics of the fungal order Sordariales.</title>
        <authorList>
            <person name="Hensen N."/>
            <person name="Bonometti L."/>
            <person name="Westerberg I."/>
            <person name="Brannstrom I.O."/>
            <person name="Guillou S."/>
            <person name="Cros-Aarteil S."/>
            <person name="Calhoun S."/>
            <person name="Haridas S."/>
            <person name="Kuo A."/>
            <person name="Mondo S."/>
            <person name="Pangilinan J."/>
            <person name="Riley R."/>
            <person name="LaButti K."/>
            <person name="Andreopoulos B."/>
            <person name="Lipzen A."/>
            <person name="Chen C."/>
            <person name="Yan M."/>
            <person name="Daum C."/>
            <person name="Ng V."/>
            <person name="Clum A."/>
            <person name="Steindorff A."/>
            <person name="Ohm R.A."/>
            <person name="Martin F."/>
            <person name="Silar P."/>
            <person name="Natvig D.O."/>
            <person name="Lalanne C."/>
            <person name="Gautier V."/>
            <person name="Ament-Velasquez S.L."/>
            <person name="Kruys A."/>
            <person name="Hutchinson M.I."/>
            <person name="Powell A.J."/>
            <person name="Barry K."/>
            <person name="Miller A.N."/>
            <person name="Grigoriev I.V."/>
            <person name="Debuchy R."/>
            <person name="Gladieux P."/>
            <person name="Hiltunen Thoren M."/>
            <person name="Johannesson H."/>
        </authorList>
    </citation>
    <scope>NUCLEOTIDE SEQUENCE</scope>
    <source>
        <strain evidence="3">CBS 103.79</strain>
    </source>
</reference>
<dbReference type="Gene3D" id="2.130.10.10">
    <property type="entry name" value="YVTN repeat-like/Quinoprotein amine dehydrogenase"/>
    <property type="match status" value="3"/>
</dbReference>
<name>A0AAN6MGP4_9PEZI</name>
<proteinExistence type="predicted"/>
<evidence type="ECO:0000313" key="4">
    <source>
        <dbReference type="Proteomes" id="UP001303889"/>
    </source>
</evidence>
<dbReference type="GO" id="GO:0000462">
    <property type="term" value="P:maturation of SSU-rRNA from tricistronic rRNA transcript (SSU-rRNA, 5.8S rRNA, LSU-rRNA)"/>
    <property type="evidence" value="ECO:0007669"/>
    <property type="project" value="InterPro"/>
</dbReference>
<sequence length="890" mass="97351">MDIHRCRFVRYPESAINAVAFTHTSLPNVSAHKQRQQKHKQVRLAIGRANGDIEIWNPLQGAWHQEVVIPGGKDRSVDGLVWVTESDEEIADNKTICGKSRLFSIGYTTTITEWDLEKARAKKHASGQHGEIWCLGVQPPSTKGGSASHASRKLVAGTVDGNLVLYSIEDDDLKFQRTLIRTPSKKTKFVSIAFQSHNVVVVGCSNSTICAYDIRNGTLLRQMTLGTDLSGGSKNIIVWSVKCLPNGDIVSGDSTGQVCIWDGKTYTQAQRIQSHSQDVLCLSVSADGSKIVSGGMDRKTAVYEPIAGQSGRWSKVFHRRYHQHDVKAMASFEGKGMSVVVSGGSDANPVVLPLRAAGKENHRTLPHLPQNTHLQSAPKARLILSWWGNEIRIWHLLSPAQQLLDDPQAALSLRKNRKLLAQVLVKGDSHISSAAISEDGTLLVASTATDIKAFQLDFTNGEQGEPLQIKKVDMTTAGLGATKIHISPDNKWVSWVEEGSRVMAARVHTTESEAGIAYSTSHPSKLHRLRRQTPKHILLGGLGTYDRNITQMAFSPDSRLLSVADLAGYIDTWILRGPGEGANGVGGEDGDDAASDSSSDSSDDEESDDVAGERWARNPNAALLPKLSAAPVVLSFSKAPRDDGDYDLLAITTIKQMLIFNPLRGVLSEWSRRNTYTKLPSQFRDTRDQVKGVVWQGHRAWIYGVASLFMLDISQDFSPETDSHEGRNGQKQGAKRKRDGQENGAGGKMDKHSLGPQRVKTALGPDGSRWEDVEMADADDQKSVGASSGAEDDDEDVDGGELQRLRDDQGGANSSAQDAEKEAAKAKWWHTYQFRPIMGILPLEGSRDAKALTNGDVPAELPPLEVALIERPLSSDDLPERYFAEGEWER</sequence>
<accession>A0AAN6MGP4</accession>
<dbReference type="AlphaFoldDB" id="A0AAN6MGP4"/>
<evidence type="ECO:0000256" key="2">
    <source>
        <dbReference type="SAM" id="MobiDB-lite"/>
    </source>
</evidence>
<dbReference type="Pfam" id="PF00400">
    <property type="entry name" value="WD40"/>
    <property type="match status" value="2"/>
</dbReference>
<dbReference type="PANTHER" id="PTHR44163:SF1">
    <property type="entry name" value="U3 SMALL NUCLEOLAR RNA-ASSOCIATED PROTEIN 4 HOMOLOG"/>
    <property type="match status" value="1"/>
</dbReference>
<keyword evidence="4" id="KW-1185">Reference proteome</keyword>
<organism evidence="3 4">
    <name type="scientific">Staphylotrichum tortipilum</name>
    <dbReference type="NCBI Taxonomy" id="2831512"/>
    <lineage>
        <taxon>Eukaryota</taxon>
        <taxon>Fungi</taxon>
        <taxon>Dikarya</taxon>
        <taxon>Ascomycota</taxon>
        <taxon>Pezizomycotina</taxon>
        <taxon>Sordariomycetes</taxon>
        <taxon>Sordariomycetidae</taxon>
        <taxon>Sordariales</taxon>
        <taxon>Chaetomiaceae</taxon>
        <taxon>Staphylotrichum</taxon>
    </lineage>
</organism>
<feature type="region of interest" description="Disordered" evidence="2">
    <location>
        <begin position="718"/>
        <end position="822"/>
    </location>
</feature>
<dbReference type="PANTHER" id="PTHR44163">
    <property type="entry name" value="U3 SMALL NUCLEOLAR RNA-ASSOCIATED PROTEIN 4 HOMOLOG"/>
    <property type="match status" value="1"/>
</dbReference>
<feature type="region of interest" description="Disordered" evidence="2">
    <location>
        <begin position="580"/>
        <end position="611"/>
    </location>
</feature>
<dbReference type="InterPro" id="IPR046351">
    <property type="entry name" value="UTP4"/>
</dbReference>
<dbReference type="GO" id="GO:0032040">
    <property type="term" value="C:small-subunit processome"/>
    <property type="evidence" value="ECO:0007669"/>
    <property type="project" value="TreeGrafter"/>
</dbReference>
<dbReference type="GO" id="GO:0030686">
    <property type="term" value="C:90S preribosome"/>
    <property type="evidence" value="ECO:0007669"/>
    <property type="project" value="InterPro"/>
</dbReference>
<protein>
    <submittedName>
        <fullName evidence="3">Quinon protein alcohol dehydrogenase-like superfamily</fullName>
    </submittedName>
</protein>